<feature type="domain" description="LolA-like" evidence="3">
    <location>
        <begin position="11"/>
        <end position="93"/>
    </location>
</feature>
<organism evidence="5 6">
    <name type="scientific">Heterorhabditis bacteriophora</name>
    <name type="common">Entomopathogenic nematode worm</name>
    <dbReference type="NCBI Taxonomy" id="37862"/>
    <lineage>
        <taxon>Eukaryota</taxon>
        <taxon>Metazoa</taxon>
        <taxon>Ecdysozoa</taxon>
        <taxon>Nematoda</taxon>
        <taxon>Chromadorea</taxon>
        <taxon>Rhabditida</taxon>
        <taxon>Rhabditina</taxon>
        <taxon>Rhabditomorpha</taxon>
        <taxon>Strongyloidea</taxon>
        <taxon>Heterorhabditidae</taxon>
        <taxon>Heterorhabditis</taxon>
    </lineage>
</organism>
<keyword evidence="1" id="KW-0472">Membrane</keyword>
<dbReference type="Pfam" id="PF25899">
    <property type="entry name" value="DUF7959"/>
    <property type="match status" value="1"/>
</dbReference>
<dbReference type="InterPro" id="IPR058830">
    <property type="entry name" value="LolA-like_dom_1st"/>
</dbReference>
<dbReference type="InterPro" id="IPR058265">
    <property type="entry name" value="DUF7959"/>
</dbReference>
<accession>A0A1I7WNY5</accession>
<reference evidence="6" key="1">
    <citation type="submission" date="2016-11" db="UniProtKB">
        <authorList>
            <consortium name="WormBaseParasite"/>
        </authorList>
    </citation>
    <scope>IDENTIFICATION</scope>
</reference>
<dbReference type="AlphaFoldDB" id="A0A1I7WNY5"/>
<evidence type="ECO:0000259" key="3">
    <source>
        <dbReference type="Pfam" id="PF25897"/>
    </source>
</evidence>
<dbReference type="WBParaSite" id="Hba_06852">
    <property type="protein sequence ID" value="Hba_06852"/>
    <property type="gene ID" value="Hba_06852"/>
</dbReference>
<dbReference type="Proteomes" id="UP000095283">
    <property type="component" value="Unplaced"/>
</dbReference>
<protein>
    <submittedName>
        <fullName evidence="6">CHRD domain-containing protein</fullName>
    </submittedName>
</protein>
<evidence type="ECO:0000256" key="2">
    <source>
        <dbReference type="SAM" id="SignalP"/>
    </source>
</evidence>
<keyword evidence="5" id="KW-1185">Reference proteome</keyword>
<proteinExistence type="predicted"/>
<name>A0A1I7WNY5_HETBA</name>
<sequence>MSIFLVIYILNVLVDNSVVSGVEGILWISCINGSDNNKVQVEVVYTAENSFKPASVAFDNPLLLFVRVTEYNSSVPLSSYAIEFNTYDEVTEEDEHLFTTPTGTVCDDWDTTELPLNISDPFSSVIEYSDIESNWTKREIMVYTYLMLRYLLRMDVIWMFFLKMSHEKDLWGFFNVLVLILCFTSQKTTGEPQLVSSTFFMSSPQISPAFYMERIRACFAQSSDPVNKTYTFDVKSKFIADVYTVGTEVLSSALSTALRQLAPINPFRISISFESNSSGNLGAFITIAEKSNVQPANVGYNYTEEVSTAEFFLKLNDTITKGDWKFPVPTPDHVEEWTVAANSLSCYTVPSLPRPYVGYSGGSMFVLGLFSIILGTAIGLFFFFLFIMQTTDLLITIRLIPGAGGVFFISKRQRISTLAYQVFE</sequence>
<feature type="transmembrane region" description="Helical" evidence="1">
    <location>
        <begin position="364"/>
        <end position="387"/>
    </location>
</feature>
<keyword evidence="1" id="KW-0812">Transmembrane</keyword>
<keyword evidence="2" id="KW-0732">Signal</keyword>
<evidence type="ECO:0000313" key="6">
    <source>
        <dbReference type="WBParaSite" id="Hba_06852"/>
    </source>
</evidence>
<dbReference type="Pfam" id="PF25897">
    <property type="entry name" value="LolA_1st_nematode"/>
    <property type="match status" value="1"/>
</dbReference>
<evidence type="ECO:0000313" key="5">
    <source>
        <dbReference type="Proteomes" id="UP000095283"/>
    </source>
</evidence>
<keyword evidence="1" id="KW-1133">Transmembrane helix</keyword>
<feature type="domain" description="DUF7959" evidence="4">
    <location>
        <begin position="228"/>
        <end position="347"/>
    </location>
</feature>
<feature type="signal peptide" evidence="2">
    <location>
        <begin position="1"/>
        <end position="24"/>
    </location>
</feature>
<evidence type="ECO:0000256" key="1">
    <source>
        <dbReference type="SAM" id="Phobius"/>
    </source>
</evidence>
<evidence type="ECO:0000259" key="4">
    <source>
        <dbReference type="Pfam" id="PF25899"/>
    </source>
</evidence>
<feature type="chain" id="PRO_5009310784" evidence="2">
    <location>
        <begin position="25"/>
        <end position="424"/>
    </location>
</feature>